<dbReference type="AlphaFoldDB" id="A0A4R5DNK0"/>
<dbReference type="InParanoid" id="A0A4R5DNK0"/>
<evidence type="ECO:0000313" key="2">
    <source>
        <dbReference type="Proteomes" id="UP000294739"/>
    </source>
</evidence>
<accession>A0A4R5DNK0</accession>
<reference evidence="1 2" key="1">
    <citation type="submission" date="2019-03" db="EMBL/GenBank/DDBJ databases">
        <title>Draft genome sequences of novel Actinobacteria.</title>
        <authorList>
            <person name="Sahin N."/>
            <person name="Ay H."/>
            <person name="Saygin H."/>
        </authorList>
    </citation>
    <scope>NUCLEOTIDE SEQUENCE [LARGE SCALE GENOMIC DNA]</scope>
    <source>
        <strain evidence="1 2">5K138</strain>
    </source>
</reference>
<proteinExistence type="predicted"/>
<evidence type="ECO:0000313" key="1">
    <source>
        <dbReference type="EMBL" id="TDE13571.1"/>
    </source>
</evidence>
<dbReference type="Proteomes" id="UP000294739">
    <property type="component" value="Unassembled WGS sequence"/>
</dbReference>
<dbReference type="OrthoDB" id="3680727at2"/>
<protein>
    <recommendedName>
        <fullName evidence="3">N-acetyltransferase domain-containing protein</fullName>
    </recommendedName>
</protein>
<gene>
    <name evidence="1" type="ORF">E1269_05960</name>
</gene>
<organism evidence="1 2">
    <name type="scientific">Jiangella asiatica</name>
    <dbReference type="NCBI Taxonomy" id="2530372"/>
    <lineage>
        <taxon>Bacteria</taxon>
        <taxon>Bacillati</taxon>
        <taxon>Actinomycetota</taxon>
        <taxon>Actinomycetes</taxon>
        <taxon>Jiangellales</taxon>
        <taxon>Jiangellaceae</taxon>
        <taxon>Jiangella</taxon>
    </lineage>
</organism>
<sequence length="208" mass="23444">MSVELTVTHRMLWWQTVTDDDMPEHWRVSADVWDLDVCAEEHRHVADVQLAVADLNCDRNLLDSLEPGEWALEFIGETVVDLADGTLVPDLDERISDGPPRMVIVCSFELARPWRGHGLAGPLLASALERFSNNARLAVCRISPADLLSRNPDRMSAELTCLRLGTLLERIGFFYWNGVYVVDLKNQDLIDASLGPLERWGPYSDENS</sequence>
<dbReference type="RefSeq" id="WP_131892364.1">
    <property type="nucleotide sequence ID" value="NZ_SMKZ01000005.1"/>
</dbReference>
<evidence type="ECO:0008006" key="3">
    <source>
        <dbReference type="Google" id="ProtNLM"/>
    </source>
</evidence>
<dbReference type="EMBL" id="SMKZ01000005">
    <property type="protein sequence ID" value="TDE13571.1"/>
    <property type="molecule type" value="Genomic_DNA"/>
</dbReference>
<keyword evidence="2" id="KW-1185">Reference proteome</keyword>
<comment type="caution">
    <text evidence="1">The sequence shown here is derived from an EMBL/GenBank/DDBJ whole genome shotgun (WGS) entry which is preliminary data.</text>
</comment>
<name>A0A4R5DNK0_9ACTN</name>